<feature type="region of interest" description="Disordered" evidence="1">
    <location>
        <begin position="102"/>
        <end position="126"/>
    </location>
</feature>
<dbReference type="Proteomes" id="UP000239731">
    <property type="component" value="Unassembled WGS sequence"/>
</dbReference>
<feature type="compositionally biased region" description="Polar residues" evidence="1">
    <location>
        <begin position="115"/>
        <end position="126"/>
    </location>
</feature>
<dbReference type="AlphaFoldDB" id="A0A2T0HM45"/>
<comment type="caution">
    <text evidence="2">The sequence shown here is derived from an EMBL/GenBank/DDBJ whole genome shotgun (WGS) entry which is preliminary data.</text>
</comment>
<sequence length="126" mass="13905">MTDLFHVEALDLATQPQGTKQVWYVKEGDFLHCTCDSEEAGRLSLQHFKDVHQINASLARMKILHETLTAEEHVFVVETELAAQAVGRLKAVLELEAMMQAAPDSADNDDDSKAGLSNRNKNGLKG</sequence>
<protein>
    <submittedName>
        <fullName evidence="2">Uncharacterized protein</fullName>
    </submittedName>
</protein>
<reference evidence="2 3" key="1">
    <citation type="submission" date="2018-03" db="EMBL/GenBank/DDBJ databases">
        <title>Blue discolouration in mozzarella cheese caused by Pseudomonas fluorescens.</title>
        <authorList>
            <person name="Chiesa F."/>
            <person name="Dalmasso A."/>
            <person name="Lomonaco S."/>
        </authorList>
    </citation>
    <scope>NUCLEOTIDE SEQUENCE [LARGE SCALE GENOMIC DNA]</scope>
    <source>
        <strain evidence="2 3">11293</strain>
    </source>
</reference>
<organism evidence="2 3">
    <name type="scientific">Pseudomonas fluorescens</name>
    <dbReference type="NCBI Taxonomy" id="294"/>
    <lineage>
        <taxon>Bacteria</taxon>
        <taxon>Pseudomonadati</taxon>
        <taxon>Pseudomonadota</taxon>
        <taxon>Gammaproteobacteria</taxon>
        <taxon>Pseudomonadales</taxon>
        <taxon>Pseudomonadaceae</taxon>
        <taxon>Pseudomonas</taxon>
    </lineage>
</organism>
<gene>
    <name evidence="2" type="ORF">C7A10_29310</name>
</gene>
<evidence type="ECO:0000256" key="1">
    <source>
        <dbReference type="SAM" id="MobiDB-lite"/>
    </source>
</evidence>
<accession>A0A2T0HM45</accession>
<name>A0A2T0HM45_PSEFL</name>
<dbReference type="RefSeq" id="WP_057977712.1">
    <property type="nucleotide sequence ID" value="NZ_PVUH01000032.1"/>
</dbReference>
<dbReference type="EMBL" id="PVUH01000032">
    <property type="protein sequence ID" value="PRW84175.1"/>
    <property type="molecule type" value="Genomic_DNA"/>
</dbReference>
<evidence type="ECO:0000313" key="3">
    <source>
        <dbReference type="Proteomes" id="UP000239731"/>
    </source>
</evidence>
<evidence type="ECO:0000313" key="2">
    <source>
        <dbReference type="EMBL" id="PRW84175.1"/>
    </source>
</evidence>
<proteinExistence type="predicted"/>